<proteinExistence type="predicted"/>
<organism evidence="2 3">
    <name type="scientific">Gilvimarinus algae</name>
    <dbReference type="NCBI Taxonomy" id="3058037"/>
    <lineage>
        <taxon>Bacteria</taxon>
        <taxon>Pseudomonadati</taxon>
        <taxon>Pseudomonadota</taxon>
        <taxon>Gammaproteobacteria</taxon>
        <taxon>Cellvibrionales</taxon>
        <taxon>Cellvibrionaceae</taxon>
        <taxon>Gilvimarinus</taxon>
    </lineage>
</organism>
<accession>A0ABT8TD37</accession>
<comment type="caution">
    <text evidence="2">The sequence shown here is derived from an EMBL/GenBank/DDBJ whole genome shotgun (WGS) entry which is preliminary data.</text>
</comment>
<dbReference type="Proteomes" id="UP001168380">
    <property type="component" value="Unassembled WGS sequence"/>
</dbReference>
<protein>
    <submittedName>
        <fullName evidence="2">Uncharacterized protein</fullName>
    </submittedName>
</protein>
<feature type="transmembrane region" description="Helical" evidence="1">
    <location>
        <begin position="182"/>
        <end position="203"/>
    </location>
</feature>
<evidence type="ECO:0000313" key="3">
    <source>
        <dbReference type="Proteomes" id="UP001168380"/>
    </source>
</evidence>
<evidence type="ECO:0000256" key="1">
    <source>
        <dbReference type="SAM" id="Phobius"/>
    </source>
</evidence>
<gene>
    <name evidence="2" type="ORF">QWI16_04995</name>
</gene>
<keyword evidence="1" id="KW-1133">Transmembrane helix</keyword>
<keyword evidence="1" id="KW-0812">Transmembrane</keyword>
<sequence length="208" mass="23093">MKRAKKTLEKHFPPVLFYKDDLMLLTEALSQNGGEINIKTDEYEYDDIGELFANEADSLTGLSMSRRSPYVSVEFDGRLGLWLYAGDDDLMAKGIFADALSILKPRARLFHVVLKRILQIGAWGGALGGGILIGAGHFKEGMILFLLPFFDLLFSLSKHRSIVNRQLRAHKKSFWQRNSDQIVVALIGAVAGAIIVLSLTHFLSNGSP</sequence>
<dbReference type="RefSeq" id="WP_302711653.1">
    <property type="nucleotide sequence ID" value="NZ_JAULRT010000035.1"/>
</dbReference>
<keyword evidence="3" id="KW-1185">Reference proteome</keyword>
<name>A0ABT8TD37_9GAMM</name>
<keyword evidence="1" id="KW-0472">Membrane</keyword>
<feature type="transmembrane region" description="Helical" evidence="1">
    <location>
        <begin position="142"/>
        <end position="161"/>
    </location>
</feature>
<feature type="transmembrane region" description="Helical" evidence="1">
    <location>
        <begin position="117"/>
        <end position="136"/>
    </location>
</feature>
<evidence type="ECO:0000313" key="2">
    <source>
        <dbReference type="EMBL" id="MDO3381520.1"/>
    </source>
</evidence>
<dbReference type="EMBL" id="JAULRT010000035">
    <property type="protein sequence ID" value="MDO3381520.1"/>
    <property type="molecule type" value="Genomic_DNA"/>
</dbReference>
<reference evidence="2" key="1">
    <citation type="submission" date="2023-07" db="EMBL/GenBank/DDBJ databases">
        <title>Gilvimarinus algae sp. nov., isolated from the surface of Kelp.</title>
        <authorList>
            <person name="Sun Y.Y."/>
            <person name="Gong Y."/>
            <person name="Du Z.J."/>
        </authorList>
    </citation>
    <scope>NUCLEOTIDE SEQUENCE</scope>
    <source>
        <strain evidence="2">SDUM040014</strain>
    </source>
</reference>